<dbReference type="AlphaFoldDB" id="A0A0A2LTS7"/>
<dbReference type="PRINTS" id="PR00080">
    <property type="entry name" value="SDRFAMILY"/>
</dbReference>
<comment type="caution">
    <text evidence="4">The sequence shown here is derived from an EMBL/GenBank/DDBJ whole genome shotgun (WGS) entry which is preliminary data.</text>
</comment>
<dbReference type="Proteomes" id="UP000030129">
    <property type="component" value="Unassembled WGS sequence"/>
</dbReference>
<name>A0A0A2LTS7_9FLAO</name>
<dbReference type="InterPro" id="IPR002347">
    <property type="entry name" value="SDR_fam"/>
</dbReference>
<sequence>MAKTIFITGTSSGIGKTTAMYFQQKGWNVIATMRNPEKETELTQLLNVTLLPLDVTNETQMKATVAKAISLRKIDVVLNNAGYGTVGALEGTTDQEIEQVINTNLLGVIKLTKEFIPHFRENKGGVFITISSIGGLVAYPFFSLYHTTKWAIEGFTESLAFELNQLGIQVKTVQPGPTKTDFTGRSLVMPEHPAYNDIFDSFKKVFFSDEVLDNLAPAETVSEVIYEAATDGKNQLRYLVGPVANGDFNKRLELGAEVFHEELDKAFFGK</sequence>
<reference evidence="4 5" key="1">
    <citation type="submission" date="2013-09" db="EMBL/GenBank/DDBJ databases">
        <authorList>
            <person name="Zeng Z."/>
            <person name="Chen C."/>
        </authorList>
    </citation>
    <scope>NUCLEOTIDE SEQUENCE [LARGE SCALE GENOMIC DNA]</scope>
    <source>
        <strain evidence="4 5">F44-8</strain>
    </source>
</reference>
<dbReference type="SUPFAM" id="SSF51735">
    <property type="entry name" value="NAD(P)-binding Rossmann-fold domains"/>
    <property type="match status" value="1"/>
</dbReference>
<dbReference type="InterPro" id="IPR036291">
    <property type="entry name" value="NAD(P)-bd_dom_sf"/>
</dbReference>
<protein>
    <submittedName>
        <fullName evidence="4">Short-chain dehydrogenase</fullName>
    </submittedName>
</protein>
<proteinExistence type="inferred from homology"/>
<dbReference type="STRING" id="1406840.Q763_02110"/>
<gene>
    <name evidence="4" type="ORF">Q763_02110</name>
</gene>
<dbReference type="PRINTS" id="PR00081">
    <property type="entry name" value="GDHRDH"/>
</dbReference>
<evidence type="ECO:0000256" key="1">
    <source>
        <dbReference type="ARBA" id="ARBA00006484"/>
    </source>
</evidence>
<dbReference type="EMBL" id="JRLV01000003">
    <property type="protein sequence ID" value="KGO83384.1"/>
    <property type="molecule type" value="Genomic_DNA"/>
</dbReference>
<comment type="similarity">
    <text evidence="1 3">Belongs to the short-chain dehydrogenases/reductases (SDR) family.</text>
</comment>
<dbReference type="Pfam" id="PF00106">
    <property type="entry name" value="adh_short"/>
    <property type="match status" value="1"/>
</dbReference>
<evidence type="ECO:0000256" key="2">
    <source>
        <dbReference type="ARBA" id="ARBA00023002"/>
    </source>
</evidence>
<dbReference type="PANTHER" id="PTHR43976:SF16">
    <property type="entry name" value="SHORT-CHAIN DEHYDROGENASE_REDUCTASE FAMILY PROTEIN"/>
    <property type="match status" value="1"/>
</dbReference>
<organism evidence="4 5">
    <name type="scientific">Flavobacterium beibuense F44-8</name>
    <dbReference type="NCBI Taxonomy" id="1406840"/>
    <lineage>
        <taxon>Bacteria</taxon>
        <taxon>Pseudomonadati</taxon>
        <taxon>Bacteroidota</taxon>
        <taxon>Flavobacteriia</taxon>
        <taxon>Flavobacteriales</taxon>
        <taxon>Flavobacteriaceae</taxon>
        <taxon>Flavobacterium</taxon>
    </lineage>
</organism>
<dbReference type="Gene3D" id="3.40.50.720">
    <property type="entry name" value="NAD(P)-binding Rossmann-like Domain"/>
    <property type="match status" value="1"/>
</dbReference>
<dbReference type="RefSeq" id="WP_035130726.1">
    <property type="nucleotide sequence ID" value="NZ_JRLV01000003.1"/>
</dbReference>
<dbReference type="CDD" id="cd05374">
    <property type="entry name" value="17beta-HSD-like_SDR_c"/>
    <property type="match status" value="1"/>
</dbReference>
<evidence type="ECO:0000313" key="4">
    <source>
        <dbReference type="EMBL" id="KGO83384.1"/>
    </source>
</evidence>
<keyword evidence="2" id="KW-0560">Oxidoreductase</keyword>
<accession>A0A0A2LTS7</accession>
<keyword evidence="5" id="KW-1185">Reference proteome</keyword>
<dbReference type="eggNOG" id="COG4221">
    <property type="taxonomic scope" value="Bacteria"/>
</dbReference>
<dbReference type="PANTHER" id="PTHR43976">
    <property type="entry name" value="SHORT CHAIN DEHYDROGENASE"/>
    <property type="match status" value="1"/>
</dbReference>
<dbReference type="InterPro" id="IPR051911">
    <property type="entry name" value="SDR_oxidoreductase"/>
</dbReference>
<evidence type="ECO:0000313" key="5">
    <source>
        <dbReference type="Proteomes" id="UP000030129"/>
    </source>
</evidence>
<dbReference type="GO" id="GO:0016491">
    <property type="term" value="F:oxidoreductase activity"/>
    <property type="evidence" value="ECO:0007669"/>
    <property type="project" value="UniProtKB-KW"/>
</dbReference>
<evidence type="ECO:0000256" key="3">
    <source>
        <dbReference type="RuleBase" id="RU000363"/>
    </source>
</evidence>